<feature type="signal peptide" evidence="1">
    <location>
        <begin position="1"/>
        <end position="18"/>
    </location>
</feature>
<keyword evidence="3" id="KW-1185">Reference proteome</keyword>
<proteinExistence type="predicted"/>
<dbReference type="GeneID" id="98164825"/>
<evidence type="ECO:0000313" key="3">
    <source>
        <dbReference type="Proteomes" id="UP001610444"/>
    </source>
</evidence>
<dbReference type="EMBL" id="JBFXLR010000019">
    <property type="protein sequence ID" value="KAL2850797.1"/>
    <property type="molecule type" value="Genomic_DNA"/>
</dbReference>
<evidence type="ECO:0000256" key="1">
    <source>
        <dbReference type="SAM" id="SignalP"/>
    </source>
</evidence>
<sequence length="101" mass="11369">MMKYCVILQSLRLGGALGGVVVWSNHGNPSALPLGSDDHQKGLLFILSPISFWHGFGELLPCYPIYLIEKRHLSARPLNVACLYRTMPEQIRRPNHVESSR</sequence>
<name>A0ABR4KHN8_9EURO</name>
<feature type="chain" id="PRO_5045399221" description="Secreted protein" evidence="1">
    <location>
        <begin position="19"/>
        <end position="101"/>
    </location>
</feature>
<dbReference type="Proteomes" id="UP001610444">
    <property type="component" value="Unassembled WGS sequence"/>
</dbReference>
<organism evidence="2 3">
    <name type="scientific">Aspergillus pseudodeflectus</name>
    <dbReference type="NCBI Taxonomy" id="176178"/>
    <lineage>
        <taxon>Eukaryota</taxon>
        <taxon>Fungi</taxon>
        <taxon>Dikarya</taxon>
        <taxon>Ascomycota</taxon>
        <taxon>Pezizomycotina</taxon>
        <taxon>Eurotiomycetes</taxon>
        <taxon>Eurotiomycetidae</taxon>
        <taxon>Eurotiales</taxon>
        <taxon>Aspergillaceae</taxon>
        <taxon>Aspergillus</taxon>
        <taxon>Aspergillus subgen. Nidulantes</taxon>
    </lineage>
</organism>
<evidence type="ECO:0008006" key="4">
    <source>
        <dbReference type="Google" id="ProtNLM"/>
    </source>
</evidence>
<comment type="caution">
    <text evidence="2">The sequence shown here is derived from an EMBL/GenBank/DDBJ whole genome shotgun (WGS) entry which is preliminary data.</text>
</comment>
<dbReference type="RefSeq" id="XP_070899440.1">
    <property type="nucleotide sequence ID" value="XM_071049661.1"/>
</dbReference>
<evidence type="ECO:0000313" key="2">
    <source>
        <dbReference type="EMBL" id="KAL2850797.1"/>
    </source>
</evidence>
<protein>
    <recommendedName>
        <fullName evidence="4">Secreted protein</fullName>
    </recommendedName>
</protein>
<accession>A0ABR4KHN8</accession>
<keyword evidence="1" id="KW-0732">Signal</keyword>
<gene>
    <name evidence="2" type="ORF">BJX68DRAFT_72590</name>
</gene>
<reference evidence="2 3" key="1">
    <citation type="submission" date="2024-07" db="EMBL/GenBank/DDBJ databases">
        <title>Section-level genome sequencing and comparative genomics of Aspergillus sections Usti and Cavernicolus.</title>
        <authorList>
            <consortium name="Lawrence Berkeley National Laboratory"/>
            <person name="Nybo J.L."/>
            <person name="Vesth T.C."/>
            <person name="Theobald S."/>
            <person name="Frisvad J.C."/>
            <person name="Larsen T.O."/>
            <person name="Kjaerboelling I."/>
            <person name="Rothschild-Mancinelli K."/>
            <person name="Lyhne E.K."/>
            <person name="Kogle M.E."/>
            <person name="Barry K."/>
            <person name="Clum A."/>
            <person name="Na H."/>
            <person name="Ledsgaard L."/>
            <person name="Lin J."/>
            <person name="Lipzen A."/>
            <person name="Kuo A."/>
            <person name="Riley R."/>
            <person name="Mondo S."/>
            <person name="LaButti K."/>
            <person name="Haridas S."/>
            <person name="Pangalinan J."/>
            <person name="Salamov A.A."/>
            <person name="Simmons B.A."/>
            <person name="Magnuson J.K."/>
            <person name="Chen J."/>
            <person name="Drula E."/>
            <person name="Henrissat B."/>
            <person name="Wiebenga A."/>
            <person name="Lubbers R.J."/>
            <person name="Gomes A.C."/>
            <person name="Macurrencykelacurrency M.R."/>
            <person name="Stajich J."/>
            <person name="Grigoriev I.V."/>
            <person name="Mortensen U.H."/>
            <person name="De vries R.P."/>
            <person name="Baker S.E."/>
            <person name="Andersen M.R."/>
        </authorList>
    </citation>
    <scope>NUCLEOTIDE SEQUENCE [LARGE SCALE GENOMIC DNA]</scope>
    <source>
        <strain evidence="2 3">CBS 756.74</strain>
    </source>
</reference>